<dbReference type="Pfam" id="PF08241">
    <property type="entry name" value="Methyltransf_11"/>
    <property type="match status" value="1"/>
</dbReference>
<dbReference type="RefSeq" id="WP_307273234.1">
    <property type="nucleotide sequence ID" value="NZ_JAUSVX010000005.1"/>
</dbReference>
<dbReference type="Proteomes" id="UP001242480">
    <property type="component" value="Unassembled WGS sequence"/>
</dbReference>
<dbReference type="SUPFAM" id="SSF53335">
    <property type="entry name" value="S-adenosyl-L-methionine-dependent methyltransferases"/>
    <property type="match status" value="1"/>
</dbReference>
<dbReference type="Gene3D" id="3.40.50.150">
    <property type="entry name" value="Vaccinia Virus protein VP39"/>
    <property type="match status" value="1"/>
</dbReference>
<evidence type="ECO:0000313" key="2">
    <source>
        <dbReference type="EMBL" id="MDQ0469949.1"/>
    </source>
</evidence>
<name>A0ABU0J9K6_9HYPH</name>
<protein>
    <recommendedName>
        <fullName evidence="1">Methyltransferase type 11 domain-containing protein</fullName>
    </recommendedName>
</protein>
<accession>A0ABU0J9K6</accession>
<organism evidence="2 3">
    <name type="scientific">Labrys wisconsinensis</name>
    <dbReference type="NCBI Taxonomy" id="425677"/>
    <lineage>
        <taxon>Bacteria</taxon>
        <taxon>Pseudomonadati</taxon>
        <taxon>Pseudomonadota</taxon>
        <taxon>Alphaproteobacteria</taxon>
        <taxon>Hyphomicrobiales</taxon>
        <taxon>Xanthobacteraceae</taxon>
        <taxon>Labrys</taxon>
    </lineage>
</organism>
<evidence type="ECO:0000313" key="3">
    <source>
        <dbReference type="Proteomes" id="UP001242480"/>
    </source>
</evidence>
<proteinExistence type="predicted"/>
<dbReference type="InterPro" id="IPR013216">
    <property type="entry name" value="Methyltransf_11"/>
</dbReference>
<dbReference type="EMBL" id="JAUSVX010000005">
    <property type="protein sequence ID" value="MDQ0469949.1"/>
    <property type="molecule type" value="Genomic_DNA"/>
</dbReference>
<feature type="domain" description="Methyltransferase type 11" evidence="1">
    <location>
        <begin position="78"/>
        <end position="116"/>
    </location>
</feature>
<keyword evidence="3" id="KW-1185">Reference proteome</keyword>
<dbReference type="InterPro" id="IPR029063">
    <property type="entry name" value="SAM-dependent_MTases_sf"/>
</dbReference>
<sequence>MSFLRKDMFGNNAAERGRFEKKAADIIASGEPLRLQLGFGRHPLKDFLNLDFRYRILEDKESDEFYDTTFIFDWPNGIPIPDNTVDFVFHEDMYEHLDQKEQYYLLTEILRILIPGRYHRINCPNLEYIMRTMSDFKKGPAGIHDEWAAWHHKNVPTKISLEEQARIVGYRQVHFNGKNQTVSGVVFRERRPGGQYDQKEYNVFADLQK</sequence>
<evidence type="ECO:0000259" key="1">
    <source>
        <dbReference type="Pfam" id="PF08241"/>
    </source>
</evidence>
<comment type="caution">
    <text evidence="2">The sequence shown here is derived from an EMBL/GenBank/DDBJ whole genome shotgun (WGS) entry which is preliminary data.</text>
</comment>
<reference evidence="2 3" key="1">
    <citation type="submission" date="2023-07" db="EMBL/GenBank/DDBJ databases">
        <title>Genomic Encyclopedia of Type Strains, Phase IV (KMG-IV): sequencing the most valuable type-strain genomes for metagenomic binning, comparative biology and taxonomic classification.</title>
        <authorList>
            <person name="Goeker M."/>
        </authorList>
    </citation>
    <scope>NUCLEOTIDE SEQUENCE [LARGE SCALE GENOMIC DNA]</scope>
    <source>
        <strain evidence="2 3">DSM 19619</strain>
    </source>
</reference>
<gene>
    <name evidence="2" type="ORF">QO011_002965</name>
</gene>